<dbReference type="Proteomes" id="UP000282613">
    <property type="component" value="Unassembled WGS sequence"/>
</dbReference>
<keyword evidence="7" id="KW-0812">Transmembrane</keyword>
<sequence length="540" mass="62472">MYWQLAIGFFLLITTIPSTRARVHYFAAYFIYASVVFIGSIMYAFKFILKGEPRYENSCEFTKVYRLARTLMGLQPRIFGLETYDPDQQYIYVANHQSFIDVLSLVDIWKLPSTVIAKDTLKYFGPLGAILYYTKSILIHRSNHEKAISEMNQAAEQIMNDKVSLFVFPEGTRNISGRLLPFKKGAFHLAIQTHLPIQPVVISCYNSFLDHKRFSLTPVPYGIYLLPPISTVGMDKSQVNELVERTYLAMSKVFDWTVHANREELGEDLRKKPLRSMSTTVSRLCAFSVSDRIMYECCRSYDETHDAMPLLHVSQCVLGLRPKLYGLENCYMHRQCIYVINHQSFIDAIGISRLWREPSSSIVKDSLRFYGLGWPMIHFMRILTIVRNDHVKAMKTMREAAEMVKKEHVNMFIFPEGTRNYTGRLLPFKKGAFYLAIQTQLPIVPVVISCYNSFLDHKNKIFDDAAYGVYILSPIPTEGLTPADSGSLMEKTHAVMSEVFDLTARATKEDLWMDLREREKLQEREEEEQKQKSQLEDEKQ</sequence>
<dbReference type="GO" id="GO:0016020">
    <property type="term" value="C:membrane"/>
    <property type="evidence" value="ECO:0007669"/>
    <property type="project" value="InterPro"/>
</dbReference>
<keyword evidence="7" id="KW-1133">Transmembrane helix</keyword>
<keyword evidence="7" id="KW-0472">Membrane</keyword>
<dbReference type="EC" id="2.3.1.51" evidence="5"/>
<evidence type="ECO:0000256" key="8">
    <source>
        <dbReference type="SAM" id="SignalP"/>
    </source>
</evidence>
<dbReference type="GO" id="GO:0006654">
    <property type="term" value="P:phosphatidic acid biosynthetic process"/>
    <property type="evidence" value="ECO:0007669"/>
    <property type="project" value="TreeGrafter"/>
</dbReference>
<keyword evidence="8" id="KW-0732">Signal</keyword>
<feature type="domain" description="Phospholipid/glycerol acyltransferase" evidence="9">
    <location>
        <begin position="90"/>
        <end position="205"/>
    </location>
</feature>
<evidence type="ECO:0000313" key="10">
    <source>
        <dbReference type="EMBL" id="VDK38468.1"/>
    </source>
</evidence>
<evidence type="ECO:0000256" key="5">
    <source>
        <dbReference type="RuleBase" id="RU361267"/>
    </source>
</evidence>
<dbReference type="GO" id="GO:0003841">
    <property type="term" value="F:1-acylglycerol-3-phosphate O-acyltransferase activity"/>
    <property type="evidence" value="ECO:0007669"/>
    <property type="project" value="UniProtKB-UniRule"/>
</dbReference>
<dbReference type="GO" id="GO:0005783">
    <property type="term" value="C:endoplasmic reticulum"/>
    <property type="evidence" value="ECO:0007669"/>
    <property type="project" value="TreeGrafter"/>
</dbReference>
<feature type="signal peptide" evidence="8">
    <location>
        <begin position="1"/>
        <end position="21"/>
    </location>
</feature>
<dbReference type="InterPro" id="IPR004552">
    <property type="entry name" value="AGP_acyltrans"/>
</dbReference>
<dbReference type="SMART" id="SM00563">
    <property type="entry name" value="PlsC"/>
    <property type="match status" value="2"/>
</dbReference>
<reference evidence="10 11" key="2">
    <citation type="submission" date="2018-11" db="EMBL/GenBank/DDBJ databases">
        <authorList>
            <consortium name="Pathogen Informatics"/>
        </authorList>
    </citation>
    <scope>NUCLEOTIDE SEQUENCE [LARGE SCALE GENOMIC DNA]</scope>
</reference>
<evidence type="ECO:0000256" key="3">
    <source>
        <dbReference type="ARBA" id="ARBA00022679"/>
    </source>
</evidence>
<evidence type="ECO:0000256" key="6">
    <source>
        <dbReference type="SAM" id="MobiDB-lite"/>
    </source>
</evidence>
<dbReference type="CDD" id="cd07989">
    <property type="entry name" value="LPLAT_AGPAT-like"/>
    <property type="match status" value="2"/>
</dbReference>
<dbReference type="OrthoDB" id="202234at2759"/>
<evidence type="ECO:0000256" key="7">
    <source>
        <dbReference type="SAM" id="Phobius"/>
    </source>
</evidence>
<evidence type="ECO:0000256" key="1">
    <source>
        <dbReference type="ARBA" id="ARBA00004728"/>
    </source>
</evidence>
<name>A0A158R9M6_TAEAS</name>
<keyword evidence="5" id="KW-0594">Phospholipid biosynthesis</keyword>
<comment type="catalytic activity">
    <reaction evidence="5">
        <text>a 1-acyl-sn-glycero-3-phosphate + an acyl-CoA = a 1,2-diacyl-sn-glycero-3-phosphate + CoA</text>
        <dbReference type="Rhea" id="RHEA:19709"/>
        <dbReference type="ChEBI" id="CHEBI:57287"/>
        <dbReference type="ChEBI" id="CHEBI:57970"/>
        <dbReference type="ChEBI" id="CHEBI:58342"/>
        <dbReference type="ChEBI" id="CHEBI:58608"/>
        <dbReference type="EC" id="2.3.1.51"/>
    </reaction>
</comment>
<reference evidence="12" key="1">
    <citation type="submission" date="2016-04" db="UniProtKB">
        <authorList>
            <consortium name="WormBaseParasite"/>
        </authorList>
    </citation>
    <scope>IDENTIFICATION</scope>
</reference>
<dbReference type="STRING" id="60517.A0A158R9M6"/>
<gene>
    <name evidence="10" type="ORF">TASK_LOCUS7489</name>
</gene>
<evidence type="ECO:0000313" key="11">
    <source>
        <dbReference type="Proteomes" id="UP000282613"/>
    </source>
</evidence>
<keyword evidence="5" id="KW-0444">Lipid biosynthesis</keyword>
<organism evidence="12">
    <name type="scientific">Taenia asiatica</name>
    <name type="common">Asian tapeworm</name>
    <dbReference type="NCBI Taxonomy" id="60517"/>
    <lineage>
        <taxon>Eukaryota</taxon>
        <taxon>Metazoa</taxon>
        <taxon>Spiralia</taxon>
        <taxon>Lophotrochozoa</taxon>
        <taxon>Platyhelminthes</taxon>
        <taxon>Cestoda</taxon>
        <taxon>Eucestoda</taxon>
        <taxon>Cyclophyllidea</taxon>
        <taxon>Taeniidae</taxon>
        <taxon>Taenia</taxon>
    </lineage>
</organism>
<dbReference type="AlphaFoldDB" id="A0A158R9M6"/>
<evidence type="ECO:0000256" key="2">
    <source>
        <dbReference type="ARBA" id="ARBA00008655"/>
    </source>
</evidence>
<dbReference type="PANTHER" id="PTHR10434">
    <property type="entry name" value="1-ACYL-SN-GLYCEROL-3-PHOSPHATE ACYLTRANSFERASE"/>
    <property type="match status" value="1"/>
</dbReference>
<keyword evidence="5" id="KW-1208">Phospholipid metabolism</keyword>
<feature type="chain" id="PRO_5043135916" description="1-acyl-sn-glycerol-3-phosphate acyltransferase" evidence="8">
    <location>
        <begin position="22"/>
        <end position="540"/>
    </location>
</feature>
<dbReference type="InterPro" id="IPR002123">
    <property type="entry name" value="Plipid/glycerol_acylTrfase"/>
</dbReference>
<evidence type="ECO:0000259" key="9">
    <source>
        <dbReference type="SMART" id="SM00563"/>
    </source>
</evidence>
<protein>
    <recommendedName>
        <fullName evidence="5">1-acyl-sn-glycerol-3-phosphate acyltransferase</fullName>
        <ecNumber evidence="5">2.3.1.51</ecNumber>
    </recommendedName>
</protein>
<feature type="domain" description="Phospholipid/glycerol acyltransferase" evidence="9">
    <location>
        <begin position="336"/>
        <end position="451"/>
    </location>
</feature>
<dbReference type="WBParaSite" id="TASK_0000748801-mRNA-1">
    <property type="protein sequence ID" value="TASK_0000748801-mRNA-1"/>
    <property type="gene ID" value="TASK_0000748801"/>
</dbReference>
<feature type="region of interest" description="Disordered" evidence="6">
    <location>
        <begin position="521"/>
        <end position="540"/>
    </location>
</feature>
<evidence type="ECO:0000313" key="12">
    <source>
        <dbReference type="WBParaSite" id="TASK_0000748801-mRNA-1"/>
    </source>
</evidence>
<dbReference type="NCBIfam" id="TIGR00530">
    <property type="entry name" value="AGP_acyltrn"/>
    <property type="match status" value="1"/>
</dbReference>
<dbReference type="Pfam" id="PF01553">
    <property type="entry name" value="Acyltransferase"/>
    <property type="match status" value="2"/>
</dbReference>
<keyword evidence="11" id="KW-1185">Reference proteome</keyword>
<dbReference type="PANTHER" id="PTHR10434:SF11">
    <property type="entry name" value="1-ACYL-SN-GLYCEROL-3-PHOSPHATE ACYLTRANSFERASE"/>
    <property type="match status" value="1"/>
</dbReference>
<proteinExistence type="inferred from homology"/>
<keyword evidence="5" id="KW-0443">Lipid metabolism</keyword>
<comment type="similarity">
    <text evidence="2 5">Belongs to the 1-acyl-sn-glycerol-3-phosphate acyltransferase family.</text>
</comment>
<accession>A0A158R9M6</accession>
<dbReference type="SUPFAM" id="SSF69593">
    <property type="entry name" value="Glycerol-3-phosphate (1)-acyltransferase"/>
    <property type="match status" value="2"/>
</dbReference>
<keyword evidence="3 5" id="KW-0808">Transferase</keyword>
<keyword evidence="4 5" id="KW-0012">Acyltransferase</keyword>
<comment type="pathway">
    <text evidence="1">Phospholipid metabolism; CDP-diacylglycerol biosynthesis; CDP-diacylglycerol from sn-glycerol 3-phosphate: step 2/3.</text>
</comment>
<feature type="transmembrane region" description="Helical" evidence="7">
    <location>
        <begin position="31"/>
        <end position="49"/>
    </location>
</feature>
<comment type="domain">
    <text evidence="5">The HXXXXD motif is essential for acyltransferase activity and may constitute the binding site for the phosphate moiety of the glycerol-3-phosphate.</text>
</comment>
<evidence type="ECO:0000256" key="4">
    <source>
        <dbReference type="ARBA" id="ARBA00023315"/>
    </source>
</evidence>
<dbReference type="EMBL" id="UYRS01018625">
    <property type="protein sequence ID" value="VDK38468.1"/>
    <property type="molecule type" value="Genomic_DNA"/>
</dbReference>